<name>A0A0D0PKJ7_PSEFL</name>
<sequence>MDASNDSLLHRLVAFADDNDSNTAKARFATALQRMGLASVFDIVRMGKAPFALELAKYSDADAGLAYDRAANYAGQIARRYQAHRVSAGKDAPGRVRRSLGSDSTPASAGYQALFEENWDQFCNEGDIAAIDSPVAYLRALYLFARQLEKLPASASSARITLEERRPDLKQLMLDRQSAFATRPMLDLINDTLRSNIEAYLEVEGKGRTVPQALASERYPFSLPYNLYHHQCLLGLGAGKPALGELNYRASLQLPFSRGNSTYGSVTTSPLDAQILLSGLSPEQQSLLLAPIVSISKPDPLKKNYGTRNITNLGQLEFFKERTGLTTEQVEQLLAQGSYTPRSSINSPDARQSGYGASYINGPEQTSVLSIATQGETQVFTHHSHERFDRAQRMIRLHRWTGIPVAELDTLIVNAQRSEGTDTLNINTLRTLGVYRYLNQRHGIAPEEFASLLHDMPVDACGDRMPLFDQVFNRTRLLESPVWELPQSPLTADRQTLSYLSAGLGLPMTQDSLLLLVRQSETYLGSPKHDLPTVSSLYRQARIARMLGLSPLECTELARLLGGDDFCKALVTGRLHTSQSKEADILDVLMALEWAVDWLRQNQLDVLQWCRLFDEPGTSLPLNQKVEERLARLRADNNANQDPQRLIETLLHDIADLPAEYVLCATQMAGTDAKAIVTAINTTPGMMPPVLTTVLRIAEAFQRLHLDSSTLKTLMDNPTWLASKTSVTLTPHTLYLLERFSHCARHQAQSQENLLHYLQVANQDGHSSEKETNNLLANLLNWSTEQVSRLTAQLEPGQATSMEAVDWIMRCQACCVSTGLSADLLLQATSLKTQSPASDWKTVGAALIAACH</sequence>
<accession>A0A0D0PKJ7</accession>
<evidence type="ECO:0000313" key="4">
    <source>
        <dbReference type="Proteomes" id="UP000032101"/>
    </source>
</evidence>
<evidence type="ECO:0000256" key="2">
    <source>
        <dbReference type="SAM" id="MobiDB-lite"/>
    </source>
</evidence>
<protein>
    <submittedName>
        <fullName evidence="3">Toxin</fullName>
    </submittedName>
</protein>
<dbReference type="AlphaFoldDB" id="A0A0D0PKJ7"/>
<organism evidence="3 4">
    <name type="scientific">Pseudomonas fluorescens</name>
    <dbReference type="NCBI Taxonomy" id="294"/>
    <lineage>
        <taxon>Bacteria</taxon>
        <taxon>Pseudomonadati</taxon>
        <taxon>Pseudomonadota</taxon>
        <taxon>Gammaproteobacteria</taxon>
        <taxon>Pseudomonadales</taxon>
        <taxon>Pseudomonadaceae</taxon>
        <taxon>Pseudomonas</taxon>
    </lineage>
</organism>
<evidence type="ECO:0000313" key="3">
    <source>
        <dbReference type="EMBL" id="KIQ61057.1"/>
    </source>
</evidence>
<proteinExistence type="predicted"/>
<dbReference type="Proteomes" id="UP000032101">
    <property type="component" value="Unassembled WGS sequence"/>
</dbReference>
<dbReference type="PATRIC" id="fig|294.124.peg.417"/>
<dbReference type="EMBL" id="JXNZ01000011">
    <property type="protein sequence ID" value="KIQ61057.1"/>
    <property type="molecule type" value="Genomic_DNA"/>
</dbReference>
<reference evidence="3 4" key="1">
    <citation type="submission" date="2015-01" db="EMBL/GenBank/DDBJ databases">
        <title>Draft Genome Sequence of the Biocontrol and Plant Growth-Promoting Rhizobacteria (PGPR) Pseudomonas fluorescens UM270.</title>
        <authorList>
            <person name="Hernandez-Salmeron J.E."/>
            <person name="Santoyo G."/>
            <person name="Moreno-Hagelsieb G."/>
            <person name="Hernandez-Leon R."/>
        </authorList>
    </citation>
    <scope>NUCLEOTIDE SEQUENCE [LARGE SCALE GENOMIC DNA]</scope>
    <source>
        <strain evidence="3 4">UM270</strain>
    </source>
</reference>
<dbReference type="InterPro" id="IPR018003">
    <property type="entry name" value="Insecticidal_toxin/plasmid_vir"/>
</dbReference>
<gene>
    <name evidence="3" type="ORF">RL74_02055</name>
</gene>
<evidence type="ECO:0000256" key="1">
    <source>
        <dbReference type="ARBA" id="ARBA00023026"/>
    </source>
</evidence>
<feature type="region of interest" description="Disordered" evidence="2">
    <location>
        <begin position="85"/>
        <end position="104"/>
    </location>
</feature>
<dbReference type="RefSeq" id="WP_042728167.1">
    <property type="nucleotide sequence ID" value="NZ_JXNZ01000011.1"/>
</dbReference>
<dbReference type="OrthoDB" id="6749953at2"/>
<dbReference type="Pfam" id="PF03538">
    <property type="entry name" value="VRP1"/>
    <property type="match status" value="1"/>
</dbReference>
<comment type="caution">
    <text evidence="3">The sequence shown here is derived from an EMBL/GenBank/DDBJ whole genome shotgun (WGS) entry which is preliminary data.</text>
</comment>
<keyword evidence="1" id="KW-0843">Virulence</keyword>